<reference evidence="3" key="2">
    <citation type="submission" date="2020-04" db="EMBL/GenBank/DDBJ databases">
        <authorList>
            <consortium name="NCBI Genome Project"/>
        </authorList>
    </citation>
    <scope>NUCLEOTIDE SEQUENCE</scope>
    <source>
        <strain evidence="3">CBS 304.34</strain>
    </source>
</reference>
<dbReference type="EMBL" id="MU003723">
    <property type="protein sequence ID" value="KAF2802417.1"/>
    <property type="molecule type" value="Genomic_DNA"/>
</dbReference>
<accession>A0A6A6Y3R2</accession>
<reference evidence="1 3" key="1">
    <citation type="journal article" date="2020" name="Stud. Mycol.">
        <title>101 Dothideomycetes genomes: a test case for predicting lifestyles and emergence of pathogens.</title>
        <authorList>
            <person name="Haridas S."/>
            <person name="Albert R."/>
            <person name="Binder M."/>
            <person name="Bloem J."/>
            <person name="Labutti K."/>
            <person name="Salamov A."/>
            <person name="Andreopoulos B."/>
            <person name="Baker S."/>
            <person name="Barry K."/>
            <person name="Bills G."/>
            <person name="Bluhm B."/>
            <person name="Cannon C."/>
            <person name="Castanera R."/>
            <person name="Culley D."/>
            <person name="Daum C."/>
            <person name="Ezra D."/>
            <person name="Gonzalez J."/>
            <person name="Henrissat B."/>
            <person name="Kuo A."/>
            <person name="Liang C."/>
            <person name="Lipzen A."/>
            <person name="Lutzoni F."/>
            <person name="Magnuson J."/>
            <person name="Mondo S."/>
            <person name="Nolan M."/>
            <person name="Ohm R."/>
            <person name="Pangilinan J."/>
            <person name="Park H.-J."/>
            <person name="Ramirez L."/>
            <person name="Alfaro M."/>
            <person name="Sun H."/>
            <person name="Tritt A."/>
            <person name="Yoshinaga Y."/>
            <person name="Zwiers L.-H."/>
            <person name="Turgeon B."/>
            <person name="Goodwin S."/>
            <person name="Spatafora J."/>
            <person name="Crous P."/>
            <person name="Grigoriev I."/>
        </authorList>
    </citation>
    <scope>NUCLEOTIDE SEQUENCE</scope>
    <source>
        <strain evidence="1 3">CBS 304.34</strain>
    </source>
</reference>
<dbReference type="Proteomes" id="UP000504636">
    <property type="component" value="Unplaced"/>
</dbReference>
<sequence length="176" mass="19515">MIVANMDTPWWVLSSLSQLPPEGHPWARVGGREQIRTGVENVWFLWIPAILHHRHCPRRNCNLAVLQEEFSFFFSSLNNGPSPPPGTVPAAVAPLTRLYLSDFIRIFFLAGSGDTRAGFLVAASKPSVQRAVKGSWVIVGGKGGMWIGWVAYACHGSAYATLVQDVLERTWLRRMG</sequence>
<evidence type="ECO:0000313" key="1">
    <source>
        <dbReference type="EMBL" id="KAF2802417.1"/>
    </source>
</evidence>
<keyword evidence="2" id="KW-1185">Reference proteome</keyword>
<organism evidence="1">
    <name type="scientific">Mytilinidion resinicola</name>
    <dbReference type="NCBI Taxonomy" id="574789"/>
    <lineage>
        <taxon>Eukaryota</taxon>
        <taxon>Fungi</taxon>
        <taxon>Dikarya</taxon>
        <taxon>Ascomycota</taxon>
        <taxon>Pezizomycotina</taxon>
        <taxon>Dothideomycetes</taxon>
        <taxon>Pleosporomycetidae</taxon>
        <taxon>Mytilinidiales</taxon>
        <taxon>Mytilinidiaceae</taxon>
        <taxon>Mytilinidion</taxon>
    </lineage>
</organism>
<dbReference type="AlphaFoldDB" id="A0A6A6Y3R2"/>
<evidence type="ECO:0000313" key="2">
    <source>
        <dbReference type="Proteomes" id="UP000504636"/>
    </source>
</evidence>
<protein>
    <submittedName>
        <fullName evidence="1 3">Uncharacterized protein</fullName>
    </submittedName>
</protein>
<evidence type="ECO:0000313" key="3">
    <source>
        <dbReference type="RefSeq" id="XP_033569381.1"/>
    </source>
</evidence>
<dbReference type="GeneID" id="54454162"/>
<reference evidence="3" key="3">
    <citation type="submission" date="2025-04" db="UniProtKB">
        <authorList>
            <consortium name="RefSeq"/>
        </authorList>
    </citation>
    <scope>IDENTIFICATION</scope>
    <source>
        <strain evidence="3">CBS 304.34</strain>
    </source>
</reference>
<gene>
    <name evidence="1 3" type="ORF">BDZ99DRAFT_202651</name>
</gene>
<proteinExistence type="predicted"/>
<name>A0A6A6Y3R2_9PEZI</name>
<dbReference type="RefSeq" id="XP_033569381.1">
    <property type="nucleotide sequence ID" value="XM_033713269.1"/>
</dbReference>